<proteinExistence type="predicted"/>
<comment type="caution">
    <text evidence="1">The sequence shown here is derived from an EMBL/GenBank/DDBJ whole genome shotgun (WGS) entry which is preliminary data.</text>
</comment>
<organism evidence="1 2">
    <name type="scientific">Pistacia atlantica</name>
    <dbReference type="NCBI Taxonomy" id="434234"/>
    <lineage>
        <taxon>Eukaryota</taxon>
        <taxon>Viridiplantae</taxon>
        <taxon>Streptophyta</taxon>
        <taxon>Embryophyta</taxon>
        <taxon>Tracheophyta</taxon>
        <taxon>Spermatophyta</taxon>
        <taxon>Magnoliopsida</taxon>
        <taxon>eudicotyledons</taxon>
        <taxon>Gunneridae</taxon>
        <taxon>Pentapetalae</taxon>
        <taxon>rosids</taxon>
        <taxon>malvids</taxon>
        <taxon>Sapindales</taxon>
        <taxon>Anacardiaceae</taxon>
        <taxon>Pistacia</taxon>
    </lineage>
</organism>
<sequence length="396" mass="44463">MFMALEWHCSRTDGSGDDSLDWFPERVWEEYEKDELAAMALACGIEEKDKEKAERISKLALWCVQDSPEARPPMSDVVKMLEGVVEFNPPPKPFQYLSSVGMVQTQPIETTHGSSHTTGTEGTQSRRLEFYFSCTSISMKNYYPPPWYTTTNIPSVPSATASATTLIIIYVVSSFVVFATIIVIVIVIYYKCAKTASKIIVQDFRPVAFTPPSFRLPPITPPPPPPSKNKPIRRPTETVRVRGATATSMEKFLQEIEAAKPVRFTAEQLKKFTDDYKTGLGAGGFGEVYKGQFPDGVRIAVKVLRKSLDKRDEEQFMAEMGSIGRTYHINLIRLYGFCHDRNMNAIVYEAAALNPVLESTSDGSSIGTSEESQSRWYKEYTTPIMAKYEIEIATSR</sequence>
<gene>
    <name evidence="1" type="ORF">Patl1_12697</name>
</gene>
<dbReference type="Proteomes" id="UP001164250">
    <property type="component" value="Chromosome 8"/>
</dbReference>
<reference evidence="2" key="1">
    <citation type="journal article" date="2023" name="G3 (Bethesda)">
        <title>Genome assembly and association tests identify interacting loci associated with vigor, precocity, and sex in interspecific pistachio rootstocks.</title>
        <authorList>
            <person name="Palmer W."/>
            <person name="Jacygrad E."/>
            <person name="Sagayaradj S."/>
            <person name="Cavanaugh K."/>
            <person name="Han R."/>
            <person name="Bertier L."/>
            <person name="Beede B."/>
            <person name="Kafkas S."/>
            <person name="Golino D."/>
            <person name="Preece J."/>
            <person name="Michelmore R."/>
        </authorList>
    </citation>
    <scope>NUCLEOTIDE SEQUENCE [LARGE SCALE GENOMIC DNA]</scope>
</reference>
<keyword evidence="2" id="KW-1185">Reference proteome</keyword>
<dbReference type="EMBL" id="CM047904">
    <property type="protein sequence ID" value="KAJ0089749.1"/>
    <property type="molecule type" value="Genomic_DNA"/>
</dbReference>
<name>A0ACC1ASV5_9ROSI</name>
<accession>A0ACC1ASV5</accession>
<protein>
    <submittedName>
        <fullName evidence="1">Uncharacterized protein</fullName>
    </submittedName>
</protein>
<evidence type="ECO:0000313" key="1">
    <source>
        <dbReference type="EMBL" id="KAJ0089749.1"/>
    </source>
</evidence>
<evidence type="ECO:0000313" key="2">
    <source>
        <dbReference type="Proteomes" id="UP001164250"/>
    </source>
</evidence>